<evidence type="ECO:0000256" key="1">
    <source>
        <dbReference type="SAM" id="MobiDB-lite"/>
    </source>
</evidence>
<protein>
    <submittedName>
        <fullName evidence="2">Uncharacterized protein</fullName>
    </submittedName>
</protein>
<accession>A0ABD0VT34</accession>
<keyword evidence="3" id="KW-1185">Reference proteome</keyword>
<proteinExistence type="predicted"/>
<comment type="caution">
    <text evidence="2">The sequence shown here is derived from an EMBL/GenBank/DDBJ whole genome shotgun (WGS) entry which is preliminary data.</text>
</comment>
<sequence length="161" mass="18353">MDPEQLHRTLNLLVGQMNNISQQLKKNQADLADLRRQTTERFDNLDREGIATSCRPPLPAGRHHRPATASTTSGHHLCHRRPPPTPPPTTTSGHHLHFTLQSLYFKPNKKSQQIPNSIKGKVTRLLEKLFIPFRENERPLGLIHKNAMSKQQTVELTRSRG</sequence>
<gene>
    <name evidence="2" type="ORF">M5K25_000106</name>
</gene>
<name>A0ABD0VT34_DENTH</name>
<feature type="region of interest" description="Disordered" evidence="1">
    <location>
        <begin position="49"/>
        <end position="94"/>
    </location>
</feature>
<dbReference type="EMBL" id="JANQDX010000001">
    <property type="protein sequence ID" value="KAL0928234.1"/>
    <property type="molecule type" value="Genomic_DNA"/>
</dbReference>
<dbReference type="AlphaFoldDB" id="A0ABD0VT34"/>
<evidence type="ECO:0000313" key="2">
    <source>
        <dbReference type="EMBL" id="KAL0928234.1"/>
    </source>
</evidence>
<dbReference type="Proteomes" id="UP001552299">
    <property type="component" value="Unassembled WGS sequence"/>
</dbReference>
<organism evidence="2 3">
    <name type="scientific">Dendrobium thyrsiflorum</name>
    <name type="common">Pinecone-like raceme dendrobium</name>
    <name type="synonym">Orchid</name>
    <dbReference type="NCBI Taxonomy" id="117978"/>
    <lineage>
        <taxon>Eukaryota</taxon>
        <taxon>Viridiplantae</taxon>
        <taxon>Streptophyta</taxon>
        <taxon>Embryophyta</taxon>
        <taxon>Tracheophyta</taxon>
        <taxon>Spermatophyta</taxon>
        <taxon>Magnoliopsida</taxon>
        <taxon>Liliopsida</taxon>
        <taxon>Asparagales</taxon>
        <taxon>Orchidaceae</taxon>
        <taxon>Epidendroideae</taxon>
        <taxon>Malaxideae</taxon>
        <taxon>Dendrobiinae</taxon>
        <taxon>Dendrobium</taxon>
    </lineage>
</organism>
<reference evidence="2 3" key="1">
    <citation type="journal article" date="2024" name="Plant Biotechnol. J.">
        <title>Dendrobium thyrsiflorum genome and its molecular insights into genes involved in important horticultural traits.</title>
        <authorList>
            <person name="Chen B."/>
            <person name="Wang J.Y."/>
            <person name="Zheng P.J."/>
            <person name="Li K.L."/>
            <person name="Liang Y.M."/>
            <person name="Chen X.F."/>
            <person name="Zhang C."/>
            <person name="Zhao X."/>
            <person name="He X."/>
            <person name="Zhang G.Q."/>
            <person name="Liu Z.J."/>
            <person name="Xu Q."/>
        </authorList>
    </citation>
    <scope>NUCLEOTIDE SEQUENCE [LARGE SCALE GENOMIC DNA]</scope>
    <source>
        <strain evidence="2">GZMU011</strain>
    </source>
</reference>
<evidence type="ECO:0000313" key="3">
    <source>
        <dbReference type="Proteomes" id="UP001552299"/>
    </source>
</evidence>